<evidence type="ECO:0008006" key="3">
    <source>
        <dbReference type="Google" id="ProtNLM"/>
    </source>
</evidence>
<dbReference type="AlphaFoldDB" id="A0A485M148"/>
<keyword evidence="1" id="KW-0812">Transmembrane</keyword>
<feature type="transmembrane region" description="Helical" evidence="1">
    <location>
        <begin position="16"/>
        <end position="37"/>
    </location>
</feature>
<organism evidence="2">
    <name type="scientific">anaerobic digester metagenome</name>
    <dbReference type="NCBI Taxonomy" id="1263854"/>
    <lineage>
        <taxon>unclassified sequences</taxon>
        <taxon>metagenomes</taxon>
        <taxon>ecological metagenomes</taxon>
    </lineage>
</organism>
<protein>
    <recommendedName>
        <fullName evidence="3">Quinohemoprotein amine dehydrogenase alpha subunit haem binding domain-containing protein</fullName>
    </recommendedName>
</protein>
<dbReference type="GO" id="GO:0009055">
    <property type="term" value="F:electron transfer activity"/>
    <property type="evidence" value="ECO:0007669"/>
    <property type="project" value="InterPro"/>
</dbReference>
<gene>
    <name evidence="2" type="ORF">SCFA_1310002</name>
</gene>
<proteinExistence type="predicted"/>
<evidence type="ECO:0000313" key="2">
    <source>
        <dbReference type="EMBL" id="VFU12319.1"/>
    </source>
</evidence>
<accession>A0A485M148</accession>
<keyword evidence="1" id="KW-1133">Transmembrane helix</keyword>
<dbReference type="SUPFAM" id="SSF46626">
    <property type="entry name" value="Cytochrome c"/>
    <property type="match status" value="1"/>
</dbReference>
<dbReference type="EMBL" id="CAADRM010000037">
    <property type="protein sequence ID" value="VFU12319.1"/>
    <property type="molecule type" value="Genomic_DNA"/>
</dbReference>
<dbReference type="Gene3D" id="1.10.760.10">
    <property type="entry name" value="Cytochrome c-like domain"/>
    <property type="match status" value="1"/>
</dbReference>
<keyword evidence="1" id="KW-0472">Membrane</keyword>
<reference evidence="2" key="1">
    <citation type="submission" date="2019-03" db="EMBL/GenBank/DDBJ databases">
        <authorList>
            <person name="Hao L."/>
        </authorList>
    </citation>
    <scope>NUCLEOTIDE SEQUENCE</scope>
</reference>
<sequence length="114" mass="12754">MNPVSGRPYRSLKECVFFPAIAIGLFVILFGGLIVLFDAEARQQADPQNIVMTKCTECHSTKRICDNLDEKDREEWTETIYKMVSNGADVAEQDIPAIAEYLADLEPGSKPVCR</sequence>
<evidence type="ECO:0000256" key="1">
    <source>
        <dbReference type="SAM" id="Phobius"/>
    </source>
</evidence>
<dbReference type="GO" id="GO:0020037">
    <property type="term" value="F:heme binding"/>
    <property type="evidence" value="ECO:0007669"/>
    <property type="project" value="InterPro"/>
</dbReference>
<name>A0A485M148_9ZZZZ</name>
<dbReference type="InterPro" id="IPR036909">
    <property type="entry name" value="Cyt_c-like_dom_sf"/>
</dbReference>